<keyword evidence="6" id="KW-0547">Nucleotide-binding</keyword>
<feature type="coiled-coil region" evidence="10">
    <location>
        <begin position="191"/>
        <end position="326"/>
    </location>
</feature>
<dbReference type="EMBL" id="VSWD01000007">
    <property type="protein sequence ID" value="KAK3096507.1"/>
    <property type="molecule type" value="Genomic_DNA"/>
</dbReference>
<evidence type="ECO:0000256" key="5">
    <source>
        <dbReference type="ARBA" id="ARBA00022454"/>
    </source>
</evidence>
<comment type="caution">
    <text evidence="13">The sequence shown here is derived from an EMBL/GenBank/DDBJ whole genome shotgun (WGS) entry which is preliminary data.</text>
</comment>
<keyword evidence="8 10" id="KW-0175">Coiled coil</keyword>
<dbReference type="GO" id="GO:0030915">
    <property type="term" value="C:Smc5-Smc6 complex"/>
    <property type="evidence" value="ECO:0007669"/>
    <property type="project" value="TreeGrafter"/>
</dbReference>
<dbReference type="GO" id="GO:0005524">
    <property type="term" value="F:ATP binding"/>
    <property type="evidence" value="ECO:0007669"/>
    <property type="project" value="UniProtKB-KW"/>
</dbReference>
<dbReference type="Pfam" id="PF13476">
    <property type="entry name" value="AAA_23"/>
    <property type="match status" value="1"/>
</dbReference>
<keyword evidence="9" id="KW-0539">Nucleus</keyword>
<dbReference type="InterPro" id="IPR027417">
    <property type="entry name" value="P-loop_NTPase"/>
</dbReference>
<feature type="coiled-coil region" evidence="10">
    <location>
        <begin position="820"/>
        <end position="847"/>
    </location>
</feature>
<dbReference type="GO" id="GO:0005634">
    <property type="term" value="C:nucleus"/>
    <property type="evidence" value="ECO:0007669"/>
    <property type="project" value="UniProtKB-SubCell"/>
</dbReference>
<keyword evidence="7" id="KW-0067">ATP-binding</keyword>
<evidence type="ECO:0000256" key="7">
    <source>
        <dbReference type="ARBA" id="ARBA00022840"/>
    </source>
</evidence>
<evidence type="ECO:0000256" key="8">
    <source>
        <dbReference type="ARBA" id="ARBA00023054"/>
    </source>
</evidence>
<dbReference type="SUPFAM" id="SSF52540">
    <property type="entry name" value="P-loop containing nucleoside triphosphate hydrolases"/>
    <property type="match status" value="2"/>
</dbReference>
<dbReference type="AlphaFoldDB" id="A0AA89BZK5"/>
<evidence type="ECO:0000256" key="3">
    <source>
        <dbReference type="ARBA" id="ARBA00010171"/>
    </source>
</evidence>
<dbReference type="PANTHER" id="PTHR45916">
    <property type="entry name" value="STRUCTURAL MAINTENANCE OF CHROMOSOMES PROTEIN 5"/>
    <property type="match status" value="1"/>
</dbReference>
<dbReference type="GO" id="GO:0000724">
    <property type="term" value="P:double-strand break repair via homologous recombination"/>
    <property type="evidence" value="ECO:0007669"/>
    <property type="project" value="TreeGrafter"/>
</dbReference>
<dbReference type="Gene3D" id="3.40.50.300">
    <property type="entry name" value="P-loop containing nucleotide triphosphate hydrolases"/>
    <property type="match status" value="2"/>
</dbReference>
<keyword evidence="14" id="KW-1185">Reference proteome</keyword>
<accession>A0AA89BZK5</accession>
<feature type="signal peptide" evidence="11">
    <location>
        <begin position="1"/>
        <end position="19"/>
    </location>
</feature>
<reference evidence="13" key="1">
    <citation type="submission" date="2019-08" db="EMBL/GenBank/DDBJ databases">
        <title>The improved chromosome-level genome for the pearl oyster Pinctada fucata martensii using PacBio sequencing and Hi-C.</title>
        <authorList>
            <person name="Zheng Z."/>
        </authorList>
    </citation>
    <scope>NUCLEOTIDE SEQUENCE</scope>
    <source>
        <strain evidence="13">ZZ-2019</strain>
        <tissue evidence="13">Adductor muscle</tissue>
    </source>
</reference>
<keyword evidence="11" id="KW-0732">Signal</keyword>
<evidence type="ECO:0000256" key="9">
    <source>
        <dbReference type="ARBA" id="ARBA00023242"/>
    </source>
</evidence>
<sequence>MARHLKMSLCIRIVQVAEGTSVGTSSRRLRMPTFFVFRTYDSVEFKVGPFLNVIIGPNGTGKSTIVCAICLGLGGKTGLLGRAQHAVDFIKYDCQKARIELELKNTKGENKIIVREIHKNSTNHWWVNGRQATLKSVEELVASLNIQVGNLCQFLPQEKVADFAKMTQEELLENTEKAIGKNEMYENHQRLKESRNEARGLEQALPEYEMKRREYEASKKDRDQKAEELKRARIQYNPLQKKLDSMKQKRDTLDGEMKAKTGKLKEYANKAHSNSKEIEAAADKLEEIKDELKLKKDQEQGRKKKIQDLRRQLEALQNDYQKIEDNVDVQPQLDSVGSQMSEIHRRMTGIQQEGEIIKREVNNDRRIIQGKQQEIKEIQNIETRRLEHLRSKHRDTYNAVMWCKENMDKFQGAVHLPLMLSMSPKDPSLAKFIEMNISSNDMKAFVFENSNDYRLFMNEICDKQKLRVNAVKVPQTPLSAFKARHPISHYSEHGFHSYLKEFINCADGVMRYLCAQYNLHNIPVGNRRTKERVEIIKEKCPELSRFYTDEYQYSCKRSRHDGSFSSRSTKIRDPTWLTASVDTAREQSLTQELRVLQDGLQQKERKYGELQRKSQELETKMNQLREEKKRLTAQKDQKKRLQSQIEAKHQRIGKEEKDALNIEEEEGKATKKMQEINIRKCQCLSKMRSNTKECVKLSREKIILSLRHANIVREHENLVAELRDQSQILERIEREFERAKSHVMETKDCAKKLLDAAKKKTNTPQNSELSPELKQAFEDHPQTTLEEIDSAIHEQRARADSLFQTDERVIHEYHERKKEIHKLESDIIEKKKRLDSHKDEIEEVKRIWIEPLTDMVEKINENFGHFFSCMNCAGEVDLNVPSNPEDYEKYGIKIKVKFRDSEILRELTAQHQSGGERSVSTVLYMMALQEMTKCPFRCVDEINQGMDPINERKVFELVVNTVCKRSCSQYFLLTPKLLPDLEYANNMTVLCVCNGPLMLNHTEWNIQKFVRRRRRLQEDD</sequence>
<protein>
    <recommendedName>
        <fullName evidence="4">Structural maintenance of chromosomes protein 5</fullName>
    </recommendedName>
</protein>
<feature type="coiled-coil region" evidence="10">
    <location>
        <begin position="712"/>
        <end position="742"/>
    </location>
</feature>
<feature type="domain" description="Rad50/SbcC-type AAA" evidence="12">
    <location>
        <begin position="37"/>
        <end position="225"/>
    </location>
</feature>
<dbReference type="GO" id="GO:0003697">
    <property type="term" value="F:single-stranded DNA binding"/>
    <property type="evidence" value="ECO:0007669"/>
    <property type="project" value="TreeGrafter"/>
</dbReference>
<proteinExistence type="inferred from homology"/>
<dbReference type="FunFam" id="3.40.50.300:FF:001301">
    <property type="entry name" value="Structural maintenance of chromosomes 5"/>
    <property type="match status" value="1"/>
</dbReference>
<comment type="similarity">
    <text evidence="3">Belongs to the SMC family. SMC5 subfamily.</text>
</comment>
<evidence type="ECO:0000256" key="1">
    <source>
        <dbReference type="ARBA" id="ARBA00004123"/>
    </source>
</evidence>
<feature type="chain" id="PRO_5041700011" description="Structural maintenance of chromosomes protein 5" evidence="11">
    <location>
        <begin position="20"/>
        <end position="1020"/>
    </location>
</feature>
<dbReference type="Proteomes" id="UP001186944">
    <property type="component" value="Unassembled WGS sequence"/>
</dbReference>
<dbReference type="PANTHER" id="PTHR45916:SF1">
    <property type="entry name" value="STRUCTURAL MAINTENANCE OF CHROMOSOMES PROTEIN 5"/>
    <property type="match status" value="1"/>
</dbReference>
<keyword evidence="5" id="KW-0158">Chromosome</keyword>
<evidence type="ECO:0000256" key="10">
    <source>
        <dbReference type="SAM" id="Coils"/>
    </source>
</evidence>
<feature type="coiled-coil region" evidence="10">
    <location>
        <begin position="586"/>
        <end position="658"/>
    </location>
</feature>
<name>A0AA89BZK5_PINIB</name>
<evidence type="ECO:0000256" key="4">
    <source>
        <dbReference type="ARBA" id="ARBA00018687"/>
    </source>
</evidence>
<comment type="subcellular location">
    <subcellularLocation>
        <location evidence="2">Chromosome</location>
    </subcellularLocation>
    <subcellularLocation>
        <location evidence="1">Nucleus</location>
    </subcellularLocation>
</comment>
<evidence type="ECO:0000313" key="14">
    <source>
        <dbReference type="Proteomes" id="UP001186944"/>
    </source>
</evidence>
<evidence type="ECO:0000256" key="6">
    <source>
        <dbReference type="ARBA" id="ARBA00022741"/>
    </source>
</evidence>
<evidence type="ECO:0000256" key="2">
    <source>
        <dbReference type="ARBA" id="ARBA00004286"/>
    </source>
</evidence>
<evidence type="ECO:0000313" key="13">
    <source>
        <dbReference type="EMBL" id="KAK3096507.1"/>
    </source>
</evidence>
<dbReference type="InterPro" id="IPR038729">
    <property type="entry name" value="Rad50/SbcC_AAA"/>
</dbReference>
<organism evidence="13 14">
    <name type="scientific">Pinctada imbricata</name>
    <name type="common">Atlantic pearl-oyster</name>
    <name type="synonym">Pinctada martensii</name>
    <dbReference type="NCBI Taxonomy" id="66713"/>
    <lineage>
        <taxon>Eukaryota</taxon>
        <taxon>Metazoa</taxon>
        <taxon>Spiralia</taxon>
        <taxon>Lophotrochozoa</taxon>
        <taxon>Mollusca</taxon>
        <taxon>Bivalvia</taxon>
        <taxon>Autobranchia</taxon>
        <taxon>Pteriomorphia</taxon>
        <taxon>Pterioida</taxon>
        <taxon>Pterioidea</taxon>
        <taxon>Pteriidae</taxon>
        <taxon>Pinctada</taxon>
    </lineage>
</organism>
<evidence type="ECO:0000259" key="12">
    <source>
        <dbReference type="Pfam" id="PF13476"/>
    </source>
</evidence>
<gene>
    <name evidence="13" type="ORF">FSP39_000824</name>
</gene>
<evidence type="ECO:0000256" key="11">
    <source>
        <dbReference type="SAM" id="SignalP"/>
    </source>
</evidence>